<dbReference type="AlphaFoldDB" id="W1QJW7"/>
<feature type="domain" description="DNA replication complex GINS protein PSF3 N-terminal" evidence="9">
    <location>
        <begin position="4"/>
        <end position="56"/>
    </location>
</feature>
<evidence type="ECO:0000256" key="2">
    <source>
        <dbReference type="ARBA" id="ARBA00006343"/>
    </source>
</evidence>
<proteinExistence type="inferred from homology"/>
<organism evidence="10 11">
    <name type="scientific">Ogataea parapolymorpha (strain ATCC 26012 / BCRC 20466 / JCM 22074 / NRRL Y-7560 / DL-1)</name>
    <name type="common">Yeast</name>
    <name type="synonym">Hansenula polymorpha</name>
    <dbReference type="NCBI Taxonomy" id="871575"/>
    <lineage>
        <taxon>Eukaryota</taxon>
        <taxon>Fungi</taxon>
        <taxon>Dikarya</taxon>
        <taxon>Ascomycota</taxon>
        <taxon>Saccharomycotina</taxon>
        <taxon>Pichiomycetes</taxon>
        <taxon>Pichiales</taxon>
        <taxon>Pichiaceae</taxon>
        <taxon>Ogataea</taxon>
    </lineage>
</organism>
<dbReference type="Pfam" id="PF05916">
    <property type="entry name" value="Sld5"/>
    <property type="match status" value="1"/>
</dbReference>
<dbReference type="InterPro" id="IPR036224">
    <property type="entry name" value="GINS_bundle-like_dom_sf"/>
</dbReference>
<evidence type="ECO:0000259" key="8">
    <source>
        <dbReference type="Pfam" id="PF05916"/>
    </source>
</evidence>
<dbReference type="GO" id="GO:0043596">
    <property type="term" value="C:nuclear replication fork"/>
    <property type="evidence" value="ECO:0007669"/>
    <property type="project" value="EnsemblFungi"/>
</dbReference>
<feature type="domain" description="GINS subunit" evidence="8">
    <location>
        <begin position="86"/>
        <end position="183"/>
    </location>
</feature>
<evidence type="ECO:0000259" key="9">
    <source>
        <dbReference type="Pfam" id="PF22466"/>
    </source>
</evidence>
<evidence type="ECO:0000256" key="3">
    <source>
        <dbReference type="ARBA" id="ARBA00011352"/>
    </source>
</evidence>
<evidence type="ECO:0000313" key="11">
    <source>
        <dbReference type="Proteomes" id="UP000008673"/>
    </source>
</evidence>
<dbReference type="InterPro" id="IPR010492">
    <property type="entry name" value="GINS_Psf3"/>
</dbReference>
<gene>
    <name evidence="10" type="ORF">HPODL_00692</name>
</gene>
<protein>
    <recommendedName>
        <fullName evidence="4 7">DNA replication complex GINS protein PSF3</fullName>
    </recommendedName>
</protein>
<dbReference type="InterPro" id="IPR038437">
    <property type="entry name" value="GINS_Psf3_sf"/>
</dbReference>
<comment type="similarity">
    <text evidence="2 7">Belongs to the GINS3/PSF3 family.</text>
</comment>
<dbReference type="CDD" id="cd11713">
    <property type="entry name" value="GINS_A_psf3"/>
    <property type="match status" value="1"/>
</dbReference>
<dbReference type="SUPFAM" id="SSF158573">
    <property type="entry name" value="GINS helical bundle-like"/>
    <property type="match status" value="1"/>
</dbReference>
<name>W1QJW7_OGAPD</name>
<dbReference type="GeneID" id="25770161"/>
<evidence type="ECO:0000256" key="5">
    <source>
        <dbReference type="ARBA" id="ARBA00022705"/>
    </source>
</evidence>
<dbReference type="PANTHER" id="PTHR22768:SF0">
    <property type="entry name" value="DNA REPLICATION COMPLEX GINS PROTEIN PSF3"/>
    <property type="match status" value="1"/>
</dbReference>
<accession>W1QJW7</accession>
<dbReference type="PANTHER" id="PTHR22768">
    <property type="entry name" value="DNA REPLICATION COMPLEX GINS PROTEIN PSF3"/>
    <property type="match status" value="1"/>
</dbReference>
<keyword evidence="6 7" id="KW-0539">Nucleus</keyword>
<comment type="subunit">
    <text evidence="3">Component of the GINS complex which is a heterotetramer of SLD5, PSF1, PSF2 and PSF3.</text>
</comment>
<dbReference type="OMA" id="SANEDRS"/>
<evidence type="ECO:0000256" key="4">
    <source>
        <dbReference type="ARBA" id="ARBA00015140"/>
    </source>
</evidence>
<evidence type="ECO:0000313" key="10">
    <source>
        <dbReference type="EMBL" id="ESX01294.1"/>
    </source>
</evidence>
<comment type="function">
    <text evidence="7">The GINS complex plays an essential role in the initiation of DNA replication.</text>
</comment>
<comment type="caution">
    <text evidence="10">The sequence shown here is derived from an EMBL/GenBank/DDBJ whole genome shotgun (WGS) entry which is preliminary data.</text>
</comment>
<dbReference type="Pfam" id="PF22466">
    <property type="entry name" value="PSF3_N"/>
    <property type="match status" value="1"/>
</dbReference>
<evidence type="ECO:0000256" key="7">
    <source>
        <dbReference type="RuleBase" id="RU367161"/>
    </source>
</evidence>
<reference evidence="10 11" key="1">
    <citation type="journal article" date="2013" name="BMC Genomics">
        <title>Genome sequence and analysis of methylotrophic yeast Hansenula polymorpha DL1.</title>
        <authorList>
            <person name="Ravin N.V."/>
            <person name="Eldarov M.A."/>
            <person name="Kadnikov V.V."/>
            <person name="Beletsky A.V."/>
            <person name="Schneider J."/>
            <person name="Mardanova E.S."/>
            <person name="Smekalova E.M."/>
            <person name="Zvereva M.I."/>
            <person name="Dontsova O.A."/>
            <person name="Mardanov A.V."/>
            <person name="Skryabin K.G."/>
        </authorList>
    </citation>
    <scope>NUCLEOTIDE SEQUENCE [LARGE SCALE GENOMIC DNA]</scope>
    <source>
        <strain evidence="11">ATCC 26012 / BCRC 20466 / JCM 22074 / NRRL Y-7560 / DL-1</strain>
    </source>
</reference>
<dbReference type="GO" id="GO:0071162">
    <property type="term" value="C:CMG complex"/>
    <property type="evidence" value="ECO:0007669"/>
    <property type="project" value="EnsemblFungi"/>
</dbReference>
<dbReference type="HOGENOM" id="CLU_081646_0_1_1"/>
<dbReference type="Gene3D" id="1.20.58.2050">
    <property type="match status" value="1"/>
</dbReference>
<dbReference type="STRING" id="871575.W1QJW7"/>
<keyword evidence="5 7" id="KW-0235">DNA replication</keyword>
<dbReference type="RefSeq" id="XP_013936128.1">
    <property type="nucleotide sequence ID" value="XM_014080653.1"/>
</dbReference>
<dbReference type="SUPFAM" id="SSF160059">
    <property type="entry name" value="PriA/YqbF domain"/>
    <property type="match status" value="1"/>
</dbReference>
<evidence type="ECO:0000256" key="1">
    <source>
        <dbReference type="ARBA" id="ARBA00004123"/>
    </source>
</evidence>
<dbReference type="eggNOG" id="KOG1106">
    <property type="taxonomic scope" value="Eukaryota"/>
</dbReference>
<comment type="subcellular location">
    <subcellularLocation>
        <location evidence="1 7">Nucleus</location>
    </subcellularLocation>
</comment>
<dbReference type="InterPro" id="IPR021151">
    <property type="entry name" value="GINS_A"/>
</dbReference>
<dbReference type="GO" id="GO:0000727">
    <property type="term" value="P:double-strand break repair via break-induced replication"/>
    <property type="evidence" value="ECO:0007669"/>
    <property type="project" value="EnsemblFungi"/>
</dbReference>
<dbReference type="GO" id="GO:0000811">
    <property type="term" value="C:GINS complex"/>
    <property type="evidence" value="ECO:0007669"/>
    <property type="project" value="UniProtKB-UniRule"/>
</dbReference>
<keyword evidence="11" id="KW-1185">Reference proteome</keyword>
<dbReference type="CDD" id="cd21693">
    <property type="entry name" value="GINS_B_Psf3"/>
    <property type="match status" value="1"/>
</dbReference>
<evidence type="ECO:0000256" key="6">
    <source>
        <dbReference type="ARBA" id="ARBA00023242"/>
    </source>
</evidence>
<dbReference type="EMBL" id="AEOI02000005">
    <property type="protein sequence ID" value="ESX01294.1"/>
    <property type="molecule type" value="Genomic_DNA"/>
</dbReference>
<dbReference type="InterPro" id="IPR055221">
    <property type="entry name" value="PSF3_N"/>
</dbReference>
<dbReference type="OrthoDB" id="10251744at2759"/>
<dbReference type="Proteomes" id="UP000008673">
    <property type="component" value="Unassembled WGS sequence"/>
</dbReference>
<dbReference type="KEGG" id="opa:HPODL_00692"/>
<sequence>MSYYDIDDILADSQKLPCKFSITIPGLGYLNGEPGCPIKENVRLELPIWLAEILAICSISNSSDYEENDEYRETTFLKLLEPEFFSPVFLNFIKSDALRLNLNPYMFYYRIVTKWSNMFGDAELVELISKALVDRASELNDLSFKLNDHFRGGNLEFMNNLDSYEKQLFKNSHKSYKDLKIWWLKKPN</sequence>
<dbReference type="GO" id="GO:1902975">
    <property type="term" value="P:mitotic DNA replication initiation"/>
    <property type="evidence" value="ECO:0007669"/>
    <property type="project" value="TreeGrafter"/>
</dbReference>